<dbReference type="AlphaFoldDB" id="A0A8K0TKL3"/>
<dbReference type="EMBL" id="JAGPXD010000002">
    <property type="protein sequence ID" value="KAH7367293.1"/>
    <property type="molecule type" value="Genomic_DNA"/>
</dbReference>
<sequence length="168" mass="18265">MDPDFVRGRRLPSEGGTWSRVGLSISAAAACPPCHFHPCLTIIVPSFLSLLSKCTSTPSLQLPTPNSFTSYSARKANLEAELELPFLKQGFTLHHNLSSVPSVPTIWSAEKPPPHNTHTRHRTHTHLSLVFASLPSPPVPPPPAGSHLFSHHQTSSPPYVFYPVASLP</sequence>
<keyword evidence="2" id="KW-1185">Reference proteome</keyword>
<protein>
    <submittedName>
        <fullName evidence="1">Uncharacterized protein</fullName>
    </submittedName>
</protein>
<organism evidence="1 2">
    <name type="scientific">Plectosphaerella cucumerina</name>
    <dbReference type="NCBI Taxonomy" id="40658"/>
    <lineage>
        <taxon>Eukaryota</taxon>
        <taxon>Fungi</taxon>
        <taxon>Dikarya</taxon>
        <taxon>Ascomycota</taxon>
        <taxon>Pezizomycotina</taxon>
        <taxon>Sordariomycetes</taxon>
        <taxon>Hypocreomycetidae</taxon>
        <taxon>Glomerellales</taxon>
        <taxon>Plectosphaerellaceae</taxon>
        <taxon>Plectosphaerella</taxon>
    </lineage>
</organism>
<proteinExistence type="predicted"/>
<reference evidence="1" key="1">
    <citation type="journal article" date="2021" name="Nat. Commun.">
        <title>Genetic determinants of endophytism in the Arabidopsis root mycobiome.</title>
        <authorList>
            <person name="Mesny F."/>
            <person name="Miyauchi S."/>
            <person name="Thiergart T."/>
            <person name="Pickel B."/>
            <person name="Atanasova L."/>
            <person name="Karlsson M."/>
            <person name="Huettel B."/>
            <person name="Barry K.W."/>
            <person name="Haridas S."/>
            <person name="Chen C."/>
            <person name="Bauer D."/>
            <person name="Andreopoulos W."/>
            <person name="Pangilinan J."/>
            <person name="LaButti K."/>
            <person name="Riley R."/>
            <person name="Lipzen A."/>
            <person name="Clum A."/>
            <person name="Drula E."/>
            <person name="Henrissat B."/>
            <person name="Kohler A."/>
            <person name="Grigoriev I.V."/>
            <person name="Martin F.M."/>
            <person name="Hacquard S."/>
        </authorList>
    </citation>
    <scope>NUCLEOTIDE SEQUENCE</scope>
    <source>
        <strain evidence="1">MPI-CAGE-AT-0016</strain>
    </source>
</reference>
<comment type="caution">
    <text evidence="1">The sequence shown here is derived from an EMBL/GenBank/DDBJ whole genome shotgun (WGS) entry which is preliminary data.</text>
</comment>
<dbReference type="Proteomes" id="UP000813385">
    <property type="component" value="Unassembled WGS sequence"/>
</dbReference>
<name>A0A8K0TKL3_9PEZI</name>
<evidence type="ECO:0000313" key="2">
    <source>
        <dbReference type="Proteomes" id="UP000813385"/>
    </source>
</evidence>
<accession>A0A8K0TKL3</accession>
<dbReference type="PROSITE" id="PS51257">
    <property type="entry name" value="PROKAR_LIPOPROTEIN"/>
    <property type="match status" value="1"/>
</dbReference>
<gene>
    <name evidence="1" type="ORF">B0T11DRAFT_52319</name>
</gene>
<evidence type="ECO:0000313" key="1">
    <source>
        <dbReference type="EMBL" id="KAH7367293.1"/>
    </source>
</evidence>